<dbReference type="GO" id="GO:0003729">
    <property type="term" value="F:mRNA binding"/>
    <property type="evidence" value="ECO:0007669"/>
    <property type="project" value="TreeGrafter"/>
</dbReference>
<feature type="domain" description="UPF3" evidence="6">
    <location>
        <begin position="60"/>
        <end position="227"/>
    </location>
</feature>
<dbReference type="OrthoDB" id="18087at2759"/>
<proteinExistence type="inferred from homology"/>
<evidence type="ECO:0000256" key="4">
    <source>
        <dbReference type="ARBA" id="ARBA00023242"/>
    </source>
</evidence>
<name>A0A8J2T355_ZYGB2</name>
<evidence type="ECO:0000259" key="6">
    <source>
        <dbReference type="Pfam" id="PF03467"/>
    </source>
</evidence>
<dbReference type="GO" id="GO:0005730">
    <property type="term" value="C:nucleolus"/>
    <property type="evidence" value="ECO:0007669"/>
    <property type="project" value="TreeGrafter"/>
</dbReference>
<dbReference type="CDD" id="cd12455">
    <property type="entry name" value="RRM_like_Smg4_UPF3"/>
    <property type="match status" value="1"/>
</dbReference>
<feature type="compositionally biased region" description="Basic and acidic residues" evidence="5">
    <location>
        <begin position="21"/>
        <end position="37"/>
    </location>
</feature>
<dbReference type="AlphaFoldDB" id="A0A8J2T355"/>
<dbReference type="InterPro" id="IPR039722">
    <property type="entry name" value="Upf3"/>
</dbReference>
<dbReference type="InterPro" id="IPR005120">
    <property type="entry name" value="UPF3_dom"/>
</dbReference>
<feature type="region of interest" description="Disordered" evidence="5">
    <location>
        <begin position="236"/>
        <end position="354"/>
    </location>
</feature>
<dbReference type="GO" id="GO:0000184">
    <property type="term" value="P:nuclear-transcribed mRNA catabolic process, nonsense-mediated decay"/>
    <property type="evidence" value="ECO:0007669"/>
    <property type="project" value="UniProtKB-KW"/>
</dbReference>
<evidence type="ECO:0000313" key="7">
    <source>
        <dbReference type="EMBL" id="CDF87599.1"/>
    </source>
</evidence>
<dbReference type="Pfam" id="PF03467">
    <property type="entry name" value="Smg4_UPF3"/>
    <property type="match status" value="1"/>
</dbReference>
<keyword evidence="3" id="KW-0866">Nonsense-mediated mRNA decay</keyword>
<dbReference type="EMBL" id="HG316454">
    <property type="protein sequence ID" value="CDF87599.1"/>
    <property type="molecule type" value="Genomic_DNA"/>
</dbReference>
<protein>
    <submittedName>
        <fullName evidence="7">BN860_10110g1_1</fullName>
    </submittedName>
</protein>
<comment type="similarity">
    <text evidence="2">Belongs to the RENT3 family.</text>
</comment>
<dbReference type="GO" id="GO:0045727">
    <property type="term" value="P:positive regulation of translation"/>
    <property type="evidence" value="ECO:0007669"/>
    <property type="project" value="TreeGrafter"/>
</dbReference>
<organism evidence="7 8">
    <name type="scientific">Zygosaccharomyces bailii (strain CLIB 213 / ATCC 58445 / CBS 680 / BCRC 21525 / NBRC 1098 / NCYC 1416 / NRRL Y-2227)</name>
    <dbReference type="NCBI Taxonomy" id="1333698"/>
    <lineage>
        <taxon>Eukaryota</taxon>
        <taxon>Fungi</taxon>
        <taxon>Dikarya</taxon>
        <taxon>Ascomycota</taxon>
        <taxon>Saccharomycotina</taxon>
        <taxon>Saccharomycetes</taxon>
        <taxon>Saccharomycetales</taxon>
        <taxon>Saccharomycetaceae</taxon>
        <taxon>Zygosaccharomyces</taxon>
    </lineage>
</organism>
<keyword evidence="4" id="KW-0539">Nucleus</keyword>
<feature type="compositionally biased region" description="Basic residues" evidence="5">
    <location>
        <begin position="7"/>
        <end position="20"/>
    </location>
</feature>
<evidence type="ECO:0000256" key="1">
    <source>
        <dbReference type="ARBA" id="ARBA00004123"/>
    </source>
</evidence>
<feature type="region of interest" description="Disordered" evidence="5">
    <location>
        <begin position="1"/>
        <end position="58"/>
    </location>
</feature>
<gene>
    <name evidence="7" type="ORF">BN860_10110g</name>
</gene>
<feature type="compositionally biased region" description="Basic residues" evidence="5">
    <location>
        <begin position="38"/>
        <end position="55"/>
    </location>
</feature>
<keyword evidence="8" id="KW-1185">Reference proteome</keyword>
<reference evidence="8" key="1">
    <citation type="journal article" date="2013" name="Genome Announc.">
        <title>Genome sequence of the food spoilage yeast Zygosaccharomyces bailii CLIB 213(T).</title>
        <authorList>
            <person name="Galeote V."/>
            <person name="Bigey F."/>
            <person name="Devillers H."/>
            <person name="Neuveglise C."/>
            <person name="Dequin S."/>
        </authorList>
    </citation>
    <scope>NUCLEOTIDE SEQUENCE [LARGE SCALE GENOMIC DNA]</scope>
    <source>
        <strain evidence="8">CLIB 213 / ATCC 58445 / CBS 680 / CCRC 21525 / NBRC 1098 / NCYC 1416 / NRRL Y-2227</strain>
    </source>
</reference>
<evidence type="ECO:0000313" key="8">
    <source>
        <dbReference type="Proteomes" id="UP000019375"/>
    </source>
</evidence>
<accession>A0A8J2T355</accession>
<dbReference type="InterPro" id="IPR012677">
    <property type="entry name" value="Nucleotide-bd_a/b_plait_sf"/>
</dbReference>
<evidence type="ECO:0000256" key="3">
    <source>
        <dbReference type="ARBA" id="ARBA00023161"/>
    </source>
</evidence>
<feature type="compositionally biased region" description="Basic residues" evidence="5">
    <location>
        <begin position="280"/>
        <end position="292"/>
    </location>
</feature>
<evidence type="ECO:0000256" key="2">
    <source>
        <dbReference type="ARBA" id="ARBA00005991"/>
    </source>
</evidence>
<dbReference type="Proteomes" id="UP000019375">
    <property type="component" value="Unassembled WGS sequence"/>
</dbReference>
<feature type="compositionally biased region" description="Basic and acidic residues" evidence="5">
    <location>
        <begin position="257"/>
        <end position="279"/>
    </location>
</feature>
<comment type="subcellular location">
    <subcellularLocation>
        <location evidence="1">Nucleus</location>
    </subcellularLocation>
</comment>
<dbReference type="PANTHER" id="PTHR13112">
    <property type="entry name" value="UPF3 REGULATOR OF NONSENSE TRANSCRIPTS-LIKE PROTEIN"/>
    <property type="match status" value="1"/>
</dbReference>
<dbReference type="InterPro" id="IPR035979">
    <property type="entry name" value="RBD_domain_sf"/>
</dbReference>
<dbReference type="Gene3D" id="3.30.70.330">
    <property type="match status" value="1"/>
</dbReference>
<dbReference type="GO" id="GO:0005737">
    <property type="term" value="C:cytoplasm"/>
    <property type="evidence" value="ECO:0007669"/>
    <property type="project" value="TreeGrafter"/>
</dbReference>
<dbReference type="SUPFAM" id="SSF54928">
    <property type="entry name" value="RNA-binding domain, RBD"/>
    <property type="match status" value="1"/>
</dbReference>
<dbReference type="PANTHER" id="PTHR13112:SF0">
    <property type="entry name" value="FI21285P1"/>
    <property type="match status" value="1"/>
</dbReference>
<sequence length="354" mass="40717">MDEFPKAPKKTFYRHGRGNGKKSEKRTQEGDKLDSKPLHKAGSKPRNRRRDRGPKRPLPGVKLVLRLLPPTLTQDQLLETLEPVVGNFSQWHLLRWYYVQGYYTSKIFTQPVYSRCYFIFESMDYLKKFAELVEPLVFIDDKDNSAKAVLKVSSYCESYDDEFHKPSRTSAALEGTLENDIFFQTFLKSMKLMEETPEYSYRDINLLKPFEKELDKQKGLEQAIKKRSDMALVALAGEGKPKKGKKKKKSVQGNDVKGVKGAKDNKDNKDVKDSKDVKETKRKKVKEKKTKKRDSQPKSSNNNVVIIEAAGKKELQRRKKEVQGQAKLPEKPKAVKKSAKKQVQLLKKETSEAS</sequence>
<evidence type="ECO:0000256" key="5">
    <source>
        <dbReference type="SAM" id="MobiDB-lite"/>
    </source>
</evidence>